<proteinExistence type="predicted"/>
<evidence type="ECO:0000313" key="1">
    <source>
        <dbReference type="EMBL" id="EDL77374.1"/>
    </source>
</evidence>
<name>A6I2K4_RAT</name>
<sequence>MSGPAISLGGAITQGRLESPVCTFPRSNCQTFRCENLQYSWCELSSFTQANMTGLTTDLTPDQALTDFS</sequence>
<evidence type="ECO:0000313" key="2">
    <source>
        <dbReference type="Proteomes" id="UP000234681"/>
    </source>
</evidence>
<dbReference type="Proteomes" id="UP000234681">
    <property type="component" value="Chromosome 8"/>
</dbReference>
<dbReference type="EMBL" id="CH473954">
    <property type="protein sequence ID" value="EDL77374.1"/>
    <property type="molecule type" value="Genomic_DNA"/>
</dbReference>
<accession>A6I2K4</accession>
<gene>
    <name evidence="1" type="ORF">rCG_25448</name>
</gene>
<organism evidence="1 2">
    <name type="scientific">Rattus norvegicus</name>
    <name type="common">Rat</name>
    <dbReference type="NCBI Taxonomy" id="10116"/>
    <lineage>
        <taxon>Eukaryota</taxon>
        <taxon>Metazoa</taxon>
        <taxon>Chordata</taxon>
        <taxon>Craniata</taxon>
        <taxon>Vertebrata</taxon>
        <taxon>Euteleostomi</taxon>
        <taxon>Mammalia</taxon>
        <taxon>Eutheria</taxon>
        <taxon>Euarchontoglires</taxon>
        <taxon>Glires</taxon>
        <taxon>Rodentia</taxon>
        <taxon>Myomorpha</taxon>
        <taxon>Muroidea</taxon>
        <taxon>Muridae</taxon>
        <taxon>Murinae</taxon>
        <taxon>Rattus</taxon>
    </lineage>
</organism>
<dbReference type="AlphaFoldDB" id="A6I2K4"/>
<reference evidence="1 2" key="1">
    <citation type="submission" date="2005-09" db="EMBL/GenBank/DDBJ databases">
        <authorList>
            <person name="Mural R.J."/>
            <person name="Li P.W."/>
            <person name="Adams M.D."/>
            <person name="Amanatides P.G."/>
            <person name="Baden-Tillson H."/>
            <person name="Barnstead M."/>
            <person name="Chin S.H."/>
            <person name="Dew I."/>
            <person name="Evans C.A."/>
            <person name="Ferriera S."/>
            <person name="Flanigan M."/>
            <person name="Fosler C."/>
            <person name="Glodek A."/>
            <person name="Gu Z."/>
            <person name="Holt R.A."/>
            <person name="Jennings D."/>
            <person name="Kraft C.L."/>
            <person name="Lu F."/>
            <person name="Nguyen T."/>
            <person name="Nusskern D.R."/>
            <person name="Pfannkoch C.M."/>
            <person name="Sitter C."/>
            <person name="Sutton G.G."/>
            <person name="Venter J.C."/>
            <person name="Wang Z."/>
            <person name="Woodage T."/>
            <person name="Zheng X.H."/>
            <person name="Zhong F."/>
        </authorList>
    </citation>
    <scope>NUCLEOTIDE SEQUENCE [LARGE SCALE GENOMIC DNA]</scope>
    <source>
        <strain>BN</strain>
        <strain evidence="2">Sprague-Dawley</strain>
    </source>
</reference>
<protein>
    <submittedName>
        <fullName evidence="1">RCG25448</fullName>
    </submittedName>
</protein>